<evidence type="ECO:0000313" key="3">
    <source>
        <dbReference type="Proteomes" id="UP000050525"/>
    </source>
</evidence>
<organism evidence="2 3">
    <name type="scientific">Alligator mississippiensis</name>
    <name type="common">American alligator</name>
    <dbReference type="NCBI Taxonomy" id="8496"/>
    <lineage>
        <taxon>Eukaryota</taxon>
        <taxon>Metazoa</taxon>
        <taxon>Chordata</taxon>
        <taxon>Craniata</taxon>
        <taxon>Vertebrata</taxon>
        <taxon>Euteleostomi</taxon>
        <taxon>Archelosauria</taxon>
        <taxon>Archosauria</taxon>
        <taxon>Crocodylia</taxon>
        <taxon>Alligatoridae</taxon>
        <taxon>Alligatorinae</taxon>
        <taxon>Alligator</taxon>
    </lineage>
</organism>
<evidence type="ECO:0000313" key="2">
    <source>
        <dbReference type="EMBL" id="KYO38667.1"/>
    </source>
</evidence>
<dbReference type="PANTHER" id="PTHR34094:SF1">
    <property type="entry name" value="PROTEIN FAM185A"/>
    <property type="match status" value="1"/>
</dbReference>
<protein>
    <submittedName>
        <fullName evidence="2">Protein FAM185A isoform B</fullName>
    </submittedName>
</protein>
<accession>A0A151NPA5</accession>
<dbReference type="Pfam" id="PF13349">
    <property type="entry name" value="DUF4097"/>
    <property type="match status" value="1"/>
</dbReference>
<proteinExistence type="predicted"/>
<comment type="caution">
    <text evidence="2">The sequence shown here is derived from an EMBL/GenBank/DDBJ whole genome shotgun (WGS) entry which is preliminary data.</text>
</comment>
<name>A0A151NPA5_ALLMI</name>
<gene>
    <name evidence="2" type="primary">FAM185A</name>
    <name evidence="2" type="ORF">Y1Q_0023379</name>
</gene>
<dbReference type="EMBL" id="AKHW03002440">
    <property type="protein sequence ID" value="KYO38667.1"/>
    <property type="molecule type" value="Genomic_DNA"/>
</dbReference>
<dbReference type="AlphaFoldDB" id="A0A151NPA5"/>
<dbReference type="STRING" id="8496.A0A151NPA5"/>
<keyword evidence="3" id="KW-1185">Reference proteome</keyword>
<evidence type="ECO:0000259" key="1">
    <source>
        <dbReference type="Pfam" id="PF13349"/>
    </source>
</evidence>
<sequence>MRARREVAVAAGGGGAVDVTAPACFDLDIKTWGTGCVKVENMECENCRIETEKGTSILNSIKSHTIHVQTNGGKIIGLGSLHGNTDIHVTGECSVNIEKLQGTSINISTEDGLLKTKYLYAESSFLSSAAGDILLGSVHGDITIETKTGNITVDSADGCLKASTHQGMIDVYVSQGKNIDLKSQKGSITVKVPASFKAYLQLSGSKVDVSPEIELKEIQSAPKDGHITITGKAKNQRRVASLVQLEKSFLIPKNRWWTRPRDPGSKFIMDNYKAERGRDGRSYRAAEKTNGLKRPHKMAPYILKAKAGSSPSSCKSLEEQAKGVEIFSSSRMLPAPN</sequence>
<dbReference type="InterPro" id="IPR025164">
    <property type="entry name" value="Toastrack_DUF4097"/>
</dbReference>
<feature type="domain" description="DUF4097" evidence="1">
    <location>
        <begin position="90"/>
        <end position="197"/>
    </location>
</feature>
<reference evidence="2 3" key="1">
    <citation type="journal article" date="2012" name="Genome Biol.">
        <title>Sequencing three crocodilian genomes to illuminate the evolution of archosaurs and amniotes.</title>
        <authorList>
            <person name="St John J.A."/>
            <person name="Braun E.L."/>
            <person name="Isberg S.R."/>
            <person name="Miles L.G."/>
            <person name="Chong A.Y."/>
            <person name="Gongora J."/>
            <person name="Dalzell P."/>
            <person name="Moran C."/>
            <person name="Bed'hom B."/>
            <person name="Abzhanov A."/>
            <person name="Burgess S.C."/>
            <person name="Cooksey A.M."/>
            <person name="Castoe T.A."/>
            <person name="Crawford N.G."/>
            <person name="Densmore L.D."/>
            <person name="Drew J.C."/>
            <person name="Edwards S.V."/>
            <person name="Faircloth B.C."/>
            <person name="Fujita M.K."/>
            <person name="Greenwold M.J."/>
            <person name="Hoffmann F.G."/>
            <person name="Howard J.M."/>
            <person name="Iguchi T."/>
            <person name="Janes D.E."/>
            <person name="Khan S.Y."/>
            <person name="Kohno S."/>
            <person name="de Koning A.J."/>
            <person name="Lance S.L."/>
            <person name="McCarthy F.M."/>
            <person name="McCormack J.E."/>
            <person name="Merchant M.E."/>
            <person name="Peterson D.G."/>
            <person name="Pollock D.D."/>
            <person name="Pourmand N."/>
            <person name="Raney B.J."/>
            <person name="Roessler K.A."/>
            <person name="Sanford J.R."/>
            <person name="Sawyer R.H."/>
            <person name="Schmidt C.J."/>
            <person name="Triplett E.W."/>
            <person name="Tuberville T.D."/>
            <person name="Venegas-Anaya M."/>
            <person name="Howard J.T."/>
            <person name="Jarvis E.D."/>
            <person name="Guillette L.J.Jr."/>
            <person name="Glenn T.C."/>
            <person name="Green R.E."/>
            <person name="Ray D.A."/>
        </authorList>
    </citation>
    <scope>NUCLEOTIDE SEQUENCE [LARGE SCALE GENOMIC DNA]</scope>
    <source>
        <strain evidence="2">KSC_2009_1</strain>
    </source>
</reference>
<dbReference type="PANTHER" id="PTHR34094">
    <property type="match status" value="1"/>
</dbReference>
<dbReference type="Proteomes" id="UP000050525">
    <property type="component" value="Unassembled WGS sequence"/>
</dbReference>
<dbReference type="Gene3D" id="2.160.20.120">
    <property type="match status" value="1"/>
</dbReference>